<organism evidence="2 3">
    <name type="scientific">Prorocentrum cordatum</name>
    <dbReference type="NCBI Taxonomy" id="2364126"/>
    <lineage>
        <taxon>Eukaryota</taxon>
        <taxon>Sar</taxon>
        <taxon>Alveolata</taxon>
        <taxon>Dinophyceae</taxon>
        <taxon>Prorocentrales</taxon>
        <taxon>Prorocentraceae</taxon>
        <taxon>Prorocentrum</taxon>
    </lineage>
</organism>
<evidence type="ECO:0000313" key="2">
    <source>
        <dbReference type="EMBL" id="CAK0871530.1"/>
    </source>
</evidence>
<dbReference type="EMBL" id="CAUYUJ010017081">
    <property type="protein sequence ID" value="CAK0871530.1"/>
    <property type="molecule type" value="Genomic_DNA"/>
</dbReference>
<reference evidence="2" key="1">
    <citation type="submission" date="2023-10" db="EMBL/GenBank/DDBJ databases">
        <authorList>
            <person name="Chen Y."/>
            <person name="Shah S."/>
            <person name="Dougan E. K."/>
            <person name="Thang M."/>
            <person name="Chan C."/>
        </authorList>
    </citation>
    <scope>NUCLEOTIDE SEQUENCE [LARGE SCALE GENOMIC DNA]</scope>
</reference>
<protein>
    <submittedName>
        <fullName evidence="2">Uncharacterized protein</fullName>
    </submittedName>
</protein>
<sequence>MTTPRTRGPPTRGRHRPRRTWLRASGRASTLSAAAPTMASQSVSRFVTVVHGERFVEICSMQVNHRPIEFERTAHQGRPRRRRRRRRRREEEAEAMHRRRPADLATLRACTRTRRWRTAGATRGRETL</sequence>
<evidence type="ECO:0000256" key="1">
    <source>
        <dbReference type="SAM" id="MobiDB-lite"/>
    </source>
</evidence>
<gene>
    <name evidence="2" type="ORF">PCOR1329_LOCUS57347</name>
</gene>
<feature type="region of interest" description="Disordered" evidence="1">
    <location>
        <begin position="70"/>
        <end position="102"/>
    </location>
</feature>
<feature type="compositionally biased region" description="Basic residues" evidence="1">
    <location>
        <begin position="75"/>
        <end position="88"/>
    </location>
</feature>
<proteinExistence type="predicted"/>
<evidence type="ECO:0000313" key="3">
    <source>
        <dbReference type="Proteomes" id="UP001189429"/>
    </source>
</evidence>
<dbReference type="Proteomes" id="UP001189429">
    <property type="component" value="Unassembled WGS sequence"/>
</dbReference>
<accession>A0ABN9VHN7</accession>
<comment type="caution">
    <text evidence="2">The sequence shown here is derived from an EMBL/GenBank/DDBJ whole genome shotgun (WGS) entry which is preliminary data.</text>
</comment>
<name>A0ABN9VHN7_9DINO</name>
<keyword evidence="3" id="KW-1185">Reference proteome</keyword>